<evidence type="ECO:0000313" key="2">
    <source>
        <dbReference type="EMBL" id="PYI52152.1"/>
    </source>
</evidence>
<comment type="caution">
    <text evidence="2">The sequence shown here is derived from an EMBL/GenBank/DDBJ whole genome shotgun (WGS) entry which is preliminary data.</text>
</comment>
<sequence length="257" mass="28347">MKTNRKKNKTVAIASLVVAFLATSFGSAYAAAQLEPINAFFNRGVSFVLNGERWQPQNEEGRPLAAIYYDGNNYLPVRALAEALNIPIDFDPATQHIYIGAKRAVKTPMFAVPMEIDHIYAVLTRDPKETNVHDRQFGEVLKIDQYGDVILTLDRKFKRLVLDAAVVSPGEHEAEISLYNAGDKAGNTASTVLEMHKVAPDEGIKTLVFDVEGLDKVKLHVQSHQLNPYIYARILDTSFLDNGDAAEKDGSKATGSK</sequence>
<name>A0A2V5K0Q8_9BACL</name>
<keyword evidence="1" id="KW-0732">Signal</keyword>
<reference evidence="2 3" key="1">
    <citation type="submission" date="2018-05" db="EMBL/GenBank/DDBJ databases">
        <title>Paenibacillus flagellatus sp. nov., isolated from selenium mineral soil.</title>
        <authorList>
            <person name="Dai X."/>
        </authorList>
    </citation>
    <scope>NUCLEOTIDE SEQUENCE [LARGE SCALE GENOMIC DNA]</scope>
    <source>
        <strain evidence="2 3">DXL2</strain>
    </source>
</reference>
<organism evidence="2 3">
    <name type="scientific">Paenibacillus flagellatus</name>
    <dbReference type="NCBI Taxonomy" id="2211139"/>
    <lineage>
        <taxon>Bacteria</taxon>
        <taxon>Bacillati</taxon>
        <taxon>Bacillota</taxon>
        <taxon>Bacilli</taxon>
        <taxon>Bacillales</taxon>
        <taxon>Paenibacillaceae</taxon>
        <taxon>Paenibacillus</taxon>
    </lineage>
</organism>
<evidence type="ECO:0000256" key="1">
    <source>
        <dbReference type="SAM" id="SignalP"/>
    </source>
</evidence>
<dbReference type="RefSeq" id="WP_110842223.1">
    <property type="nucleotide sequence ID" value="NZ_QJVJ01000010.1"/>
</dbReference>
<dbReference type="Proteomes" id="UP000247476">
    <property type="component" value="Unassembled WGS sequence"/>
</dbReference>
<dbReference type="OrthoDB" id="337615at2"/>
<gene>
    <name evidence="2" type="ORF">DLM86_21995</name>
</gene>
<evidence type="ECO:0008006" key="4">
    <source>
        <dbReference type="Google" id="ProtNLM"/>
    </source>
</evidence>
<proteinExistence type="predicted"/>
<accession>A0A2V5K0Q8</accession>
<evidence type="ECO:0000313" key="3">
    <source>
        <dbReference type="Proteomes" id="UP000247476"/>
    </source>
</evidence>
<dbReference type="AlphaFoldDB" id="A0A2V5K0Q8"/>
<protein>
    <recommendedName>
        <fullName evidence="4">Copper amine oxidase-like N-terminal domain-containing protein</fullName>
    </recommendedName>
</protein>
<feature type="chain" id="PRO_5015989767" description="Copper amine oxidase-like N-terminal domain-containing protein" evidence="1">
    <location>
        <begin position="31"/>
        <end position="257"/>
    </location>
</feature>
<dbReference type="EMBL" id="QJVJ01000010">
    <property type="protein sequence ID" value="PYI52152.1"/>
    <property type="molecule type" value="Genomic_DNA"/>
</dbReference>
<feature type="signal peptide" evidence="1">
    <location>
        <begin position="1"/>
        <end position="30"/>
    </location>
</feature>
<keyword evidence="3" id="KW-1185">Reference proteome</keyword>